<dbReference type="EMBL" id="AOHX01000001">
    <property type="protein sequence ID" value="ELY49566.1"/>
    <property type="molecule type" value="Genomic_DNA"/>
</dbReference>
<reference evidence="3 4" key="1">
    <citation type="journal article" date="2014" name="PLoS Genet.">
        <title>Phylogenetically driven sequencing of extremely halophilic archaea reveals strategies for static and dynamic osmo-response.</title>
        <authorList>
            <person name="Becker E.A."/>
            <person name="Seitzer P.M."/>
            <person name="Tritt A."/>
            <person name="Larsen D."/>
            <person name="Krusor M."/>
            <person name="Yao A.I."/>
            <person name="Wu D."/>
            <person name="Madern D."/>
            <person name="Eisen J.A."/>
            <person name="Darling A.E."/>
            <person name="Facciotti M.T."/>
        </authorList>
    </citation>
    <scope>NUCLEOTIDE SEQUENCE [LARGE SCALE GENOMIC DNA]</scope>
    <source>
        <strain evidence="3 4">JCM 14089</strain>
    </source>
</reference>
<keyword evidence="1" id="KW-1133">Transmembrane helix</keyword>
<dbReference type="Proteomes" id="UP000011661">
    <property type="component" value="Unassembled WGS sequence"/>
</dbReference>
<dbReference type="AlphaFoldDB" id="L9WK55"/>
<dbReference type="Gene3D" id="1.10.10.10">
    <property type="entry name" value="Winged helix-like DNA-binding domain superfamily/Winged helix DNA-binding domain"/>
    <property type="match status" value="1"/>
</dbReference>
<dbReference type="eggNOG" id="arCOG00382">
    <property type="taxonomic scope" value="Archaea"/>
</dbReference>
<comment type="caution">
    <text evidence="3">The sequence shown here is derived from an EMBL/GenBank/DDBJ whole genome shotgun (WGS) entry which is preliminary data.</text>
</comment>
<evidence type="ECO:0000256" key="1">
    <source>
        <dbReference type="SAM" id="Phobius"/>
    </source>
</evidence>
<dbReference type="InterPro" id="IPR036390">
    <property type="entry name" value="WH_DNA-bd_sf"/>
</dbReference>
<proteinExistence type="predicted"/>
<dbReference type="InterPro" id="IPR055767">
    <property type="entry name" value="DUF7343"/>
</dbReference>
<sequence>MNTPFQRVATITASTGIASSSGVIGVGTRSETVTLGLVSLFQLEWGPHLAALVGIVVLALLGGVLMARNRFAAQNTFVATSKPHDEEFLTDQERVQQLVREHGGRMKQSKIVDSVDWSKAKVSRLLAELEEDGRITKLRLGRENLVCLPGHEPTASQTPEQPKSE</sequence>
<accession>L9WK55</accession>
<keyword evidence="1" id="KW-0472">Membrane</keyword>
<evidence type="ECO:0000259" key="2">
    <source>
        <dbReference type="Pfam" id="PF24034"/>
    </source>
</evidence>
<organism evidence="3 4">
    <name type="scientific">Natronorubrum sulfidifaciens JCM 14089</name>
    <dbReference type="NCBI Taxonomy" id="1230460"/>
    <lineage>
        <taxon>Archaea</taxon>
        <taxon>Methanobacteriati</taxon>
        <taxon>Methanobacteriota</taxon>
        <taxon>Stenosarchaea group</taxon>
        <taxon>Halobacteria</taxon>
        <taxon>Halobacteriales</taxon>
        <taxon>Natrialbaceae</taxon>
        <taxon>Natronorubrum</taxon>
    </lineage>
</organism>
<keyword evidence="4" id="KW-1185">Reference proteome</keyword>
<protein>
    <recommendedName>
        <fullName evidence="2">DUF7343 domain-containing protein</fullName>
    </recommendedName>
</protein>
<dbReference type="InterPro" id="IPR036388">
    <property type="entry name" value="WH-like_DNA-bd_sf"/>
</dbReference>
<dbReference type="RefSeq" id="WP_008158757.1">
    <property type="nucleotide sequence ID" value="NZ_AOHX01000001.1"/>
</dbReference>
<evidence type="ECO:0000313" key="3">
    <source>
        <dbReference type="EMBL" id="ELY49566.1"/>
    </source>
</evidence>
<dbReference type="PATRIC" id="fig|1230460.4.peg.4"/>
<keyword evidence="1" id="KW-0812">Transmembrane</keyword>
<gene>
    <name evidence="3" type="ORF">C495_00015</name>
</gene>
<name>L9WK55_9EURY</name>
<dbReference type="OrthoDB" id="284722at2157"/>
<feature type="transmembrane region" description="Helical" evidence="1">
    <location>
        <begin position="49"/>
        <end position="67"/>
    </location>
</feature>
<dbReference type="STRING" id="1230460.C495_00015"/>
<evidence type="ECO:0000313" key="4">
    <source>
        <dbReference type="Proteomes" id="UP000011661"/>
    </source>
</evidence>
<dbReference type="Pfam" id="PF24034">
    <property type="entry name" value="DUF7343"/>
    <property type="match status" value="1"/>
</dbReference>
<feature type="domain" description="DUF7343" evidence="2">
    <location>
        <begin position="89"/>
        <end position="149"/>
    </location>
</feature>
<dbReference type="SUPFAM" id="SSF46785">
    <property type="entry name" value="Winged helix' DNA-binding domain"/>
    <property type="match status" value="1"/>
</dbReference>